<dbReference type="InterPro" id="IPR023346">
    <property type="entry name" value="Lysozyme-like_dom_sf"/>
</dbReference>
<dbReference type="InterPro" id="IPR023347">
    <property type="entry name" value="Lysozyme_dom_sf"/>
</dbReference>
<dbReference type="SUPFAM" id="SSF53955">
    <property type="entry name" value="Lysozyme-like"/>
    <property type="match status" value="1"/>
</dbReference>
<dbReference type="HAMAP" id="MF_04110">
    <property type="entry name" value="ENDOLYSIN_T4"/>
    <property type="match status" value="1"/>
</dbReference>
<gene>
    <name evidence="8" type="ORF">NCTC12722_02663</name>
</gene>
<dbReference type="PANTHER" id="PTHR38107">
    <property type="match status" value="1"/>
</dbReference>
<dbReference type="GO" id="GO:0031640">
    <property type="term" value="P:killing of cells of another organism"/>
    <property type="evidence" value="ECO:0007669"/>
    <property type="project" value="UniProtKB-KW"/>
</dbReference>
<keyword evidence="5" id="KW-1035">Host cytoplasm</keyword>
<evidence type="ECO:0000313" key="9">
    <source>
        <dbReference type="Proteomes" id="UP000254343"/>
    </source>
</evidence>
<protein>
    <recommendedName>
        <fullName evidence="7">Lysozyme</fullName>
        <ecNumber evidence="7">3.2.1.17</ecNumber>
    </recommendedName>
</protein>
<dbReference type="Proteomes" id="UP000254343">
    <property type="component" value="Unassembled WGS sequence"/>
</dbReference>
<name>A0A380W930_AFIFE</name>
<dbReference type="EC" id="3.2.1.17" evidence="7"/>
<evidence type="ECO:0000256" key="5">
    <source>
        <dbReference type="ARBA" id="ARBA00023200"/>
    </source>
</evidence>
<evidence type="ECO:0000256" key="6">
    <source>
        <dbReference type="ARBA" id="ARBA00023295"/>
    </source>
</evidence>
<dbReference type="CDD" id="cd00737">
    <property type="entry name" value="lyz_endolysin_autolysin"/>
    <property type="match status" value="1"/>
</dbReference>
<keyword evidence="6 7" id="KW-0326">Glycosidase</keyword>
<dbReference type="GO" id="GO:0003796">
    <property type="term" value="F:lysozyme activity"/>
    <property type="evidence" value="ECO:0007669"/>
    <property type="project" value="UniProtKB-EC"/>
</dbReference>
<dbReference type="InterPro" id="IPR051018">
    <property type="entry name" value="Bacteriophage_GH24"/>
</dbReference>
<evidence type="ECO:0000256" key="3">
    <source>
        <dbReference type="ARBA" id="ARBA00022638"/>
    </source>
</evidence>
<dbReference type="GO" id="GO:0009253">
    <property type="term" value="P:peptidoglycan catabolic process"/>
    <property type="evidence" value="ECO:0007669"/>
    <property type="project" value="InterPro"/>
</dbReference>
<keyword evidence="2 7" id="KW-0929">Antimicrobial</keyword>
<evidence type="ECO:0000256" key="2">
    <source>
        <dbReference type="ARBA" id="ARBA00022529"/>
    </source>
</evidence>
<sequence length="176" mass="19055">MPNAASVARVVVPMGMSKSGLELVKAFESCMARVKGRPGCFRSYRDSAGVLTIGWGHTNHHLPRFDGKAIWTQAECDTALAGDMETFERHVQQLCNVSLEQHEFDALVSWSFNTGGPVSATLWKKLNAGNKVAVPNELAKWSRAGGRVLAGLTRRRKAEGLMFAGDVKGALALARS</sequence>
<proteinExistence type="inferred from homology"/>
<dbReference type="Gene3D" id="1.10.530.40">
    <property type="match status" value="1"/>
</dbReference>
<dbReference type="InterPro" id="IPR034690">
    <property type="entry name" value="Endolysin_T4_type"/>
</dbReference>
<dbReference type="InterPro" id="IPR002196">
    <property type="entry name" value="Glyco_hydro_24"/>
</dbReference>
<dbReference type="Pfam" id="PF00959">
    <property type="entry name" value="Phage_lysozyme"/>
    <property type="match status" value="1"/>
</dbReference>
<dbReference type="PANTHER" id="PTHR38107:SF3">
    <property type="entry name" value="LYSOZYME RRRD-RELATED"/>
    <property type="match status" value="1"/>
</dbReference>
<evidence type="ECO:0000256" key="1">
    <source>
        <dbReference type="ARBA" id="ARBA00000632"/>
    </source>
</evidence>
<evidence type="ECO:0000256" key="7">
    <source>
        <dbReference type="RuleBase" id="RU003788"/>
    </source>
</evidence>
<evidence type="ECO:0000256" key="4">
    <source>
        <dbReference type="ARBA" id="ARBA00022801"/>
    </source>
</evidence>
<keyword evidence="4 7" id="KW-0378">Hydrolase</keyword>
<accession>A0A380W930</accession>
<keyword evidence="3 7" id="KW-0081">Bacteriolytic enzyme</keyword>
<evidence type="ECO:0000313" key="8">
    <source>
        <dbReference type="EMBL" id="SUU85451.1"/>
    </source>
</evidence>
<reference evidence="8 9" key="1">
    <citation type="submission" date="2018-06" db="EMBL/GenBank/DDBJ databases">
        <authorList>
            <consortium name="Pathogen Informatics"/>
            <person name="Doyle S."/>
        </authorList>
    </citation>
    <scope>NUCLEOTIDE SEQUENCE [LARGE SCALE GENOMIC DNA]</scope>
    <source>
        <strain evidence="8 9">NCTC12722</strain>
    </source>
</reference>
<dbReference type="InterPro" id="IPR033907">
    <property type="entry name" value="Endolysin_autolysin"/>
</dbReference>
<dbReference type="GO" id="GO:0042742">
    <property type="term" value="P:defense response to bacterium"/>
    <property type="evidence" value="ECO:0007669"/>
    <property type="project" value="UniProtKB-KW"/>
</dbReference>
<dbReference type="AlphaFoldDB" id="A0A380W930"/>
<comment type="catalytic activity">
    <reaction evidence="1 7">
        <text>Hydrolysis of (1-&gt;4)-beta-linkages between N-acetylmuramic acid and N-acetyl-D-glucosamine residues in a peptidoglycan and between N-acetyl-D-glucosamine residues in chitodextrins.</text>
        <dbReference type="EC" id="3.2.1.17"/>
    </reaction>
</comment>
<dbReference type="OrthoDB" id="5327667at2"/>
<comment type="similarity">
    <text evidence="7">Belongs to the glycosyl hydrolase 24 family.</text>
</comment>
<dbReference type="GO" id="GO:0016998">
    <property type="term" value="P:cell wall macromolecule catabolic process"/>
    <property type="evidence" value="ECO:0007669"/>
    <property type="project" value="InterPro"/>
</dbReference>
<dbReference type="RefSeq" id="WP_002716277.1">
    <property type="nucleotide sequence ID" value="NZ_UFSI01000001.1"/>
</dbReference>
<dbReference type="EMBL" id="UIGB01000001">
    <property type="protein sequence ID" value="SUU85451.1"/>
    <property type="molecule type" value="Genomic_DNA"/>
</dbReference>
<organism evidence="8 9">
    <name type="scientific">Afipia felis</name>
    <name type="common">Cat scratch disease bacillus</name>
    <dbReference type="NCBI Taxonomy" id="1035"/>
    <lineage>
        <taxon>Bacteria</taxon>
        <taxon>Pseudomonadati</taxon>
        <taxon>Pseudomonadota</taxon>
        <taxon>Alphaproteobacteria</taxon>
        <taxon>Hyphomicrobiales</taxon>
        <taxon>Nitrobacteraceae</taxon>
        <taxon>Afipia</taxon>
    </lineage>
</organism>